<reference evidence="2 3" key="1">
    <citation type="submission" date="2015-01" db="EMBL/GenBank/DDBJ databases">
        <title>Evolution of Trichinella species and genotypes.</title>
        <authorList>
            <person name="Korhonen P.K."/>
            <person name="Edoardo P."/>
            <person name="Giuseppe L.R."/>
            <person name="Gasser R.B."/>
        </authorList>
    </citation>
    <scope>NUCLEOTIDE SEQUENCE [LARGE SCALE GENOMIC DNA]</scope>
    <source>
        <strain evidence="2">ISS3</strain>
    </source>
</reference>
<feature type="region of interest" description="Disordered" evidence="1">
    <location>
        <begin position="39"/>
        <end position="67"/>
    </location>
</feature>
<name>A0A0V1BE95_TRISP</name>
<comment type="caution">
    <text evidence="2">The sequence shown here is derived from an EMBL/GenBank/DDBJ whole genome shotgun (WGS) entry which is preliminary data.</text>
</comment>
<evidence type="ECO:0000313" key="2">
    <source>
        <dbReference type="EMBL" id="KRY35444.1"/>
    </source>
</evidence>
<accession>A0A0V1BE95</accession>
<dbReference type="EMBL" id="JYDH01000054">
    <property type="protein sequence ID" value="KRY35444.1"/>
    <property type="molecule type" value="Genomic_DNA"/>
</dbReference>
<keyword evidence="3" id="KW-1185">Reference proteome</keyword>
<organism evidence="2 3">
    <name type="scientific">Trichinella spiralis</name>
    <name type="common">Trichina worm</name>
    <dbReference type="NCBI Taxonomy" id="6334"/>
    <lineage>
        <taxon>Eukaryota</taxon>
        <taxon>Metazoa</taxon>
        <taxon>Ecdysozoa</taxon>
        <taxon>Nematoda</taxon>
        <taxon>Enoplea</taxon>
        <taxon>Dorylaimia</taxon>
        <taxon>Trichinellida</taxon>
        <taxon>Trichinellidae</taxon>
        <taxon>Trichinella</taxon>
    </lineage>
</organism>
<dbReference type="InParanoid" id="A0A0V1BE95"/>
<gene>
    <name evidence="2" type="ORF">T01_10122</name>
</gene>
<evidence type="ECO:0000256" key="1">
    <source>
        <dbReference type="SAM" id="MobiDB-lite"/>
    </source>
</evidence>
<dbReference type="AlphaFoldDB" id="A0A0V1BE95"/>
<dbReference type="Proteomes" id="UP000054776">
    <property type="component" value="Unassembled WGS sequence"/>
</dbReference>
<evidence type="ECO:0000313" key="3">
    <source>
        <dbReference type="Proteomes" id="UP000054776"/>
    </source>
</evidence>
<proteinExistence type="predicted"/>
<dbReference type="OrthoDB" id="2250192at2759"/>
<protein>
    <submittedName>
        <fullName evidence="2">Uncharacterized protein</fullName>
    </submittedName>
</protein>
<sequence>MKRLSGFSFEDWRRRYIRWMAEQECRAIDLFKRYDCDGDGSRPLPHFGGPKRNNRKREQQAGQRVRRQTAANCKYLIMRSKLPLGVLLVVKRPRLLASLGPFRRWRILCFSDVDVELLFHFQLGSSNCQSAVW</sequence>